<proteinExistence type="predicted"/>
<evidence type="ECO:0000313" key="3">
    <source>
        <dbReference type="Proteomes" id="UP001165342"/>
    </source>
</evidence>
<name>A0ABT0S4D7_9SPHN</name>
<feature type="domain" description="DUF306" evidence="1">
    <location>
        <begin position="2"/>
        <end position="104"/>
    </location>
</feature>
<dbReference type="Proteomes" id="UP001165342">
    <property type="component" value="Unassembled WGS sequence"/>
</dbReference>
<organism evidence="2 3">
    <name type="scientific">Sphingomonas hankyongi</name>
    <dbReference type="NCBI Taxonomy" id="2908209"/>
    <lineage>
        <taxon>Bacteria</taxon>
        <taxon>Pseudomonadati</taxon>
        <taxon>Pseudomonadota</taxon>
        <taxon>Alphaproteobacteria</taxon>
        <taxon>Sphingomonadales</taxon>
        <taxon>Sphingomonadaceae</taxon>
        <taxon>Sphingomonas</taxon>
    </lineage>
</organism>
<dbReference type="InterPro" id="IPR038670">
    <property type="entry name" value="HslJ-like_sf"/>
</dbReference>
<gene>
    <name evidence="2" type="ORF">LZ538_11140</name>
</gene>
<accession>A0ABT0S4D7</accession>
<dbReference type="Pfam" id="PF03724">
    <property type="entry name" value="META"/>
    <property type="match status" value="1"/>
</dbReference>
<reference evidence="2" key="1">
    <citation type="submission" date="2022-05" db="EMBL/GenBank/DDBJ databases">
        <authorList>
            <person name="Jo J.-H."/>
            <person name="Im W.-T."/>
        </authorList>
    </citation>
    <scope>NUCLEOTIDE SEQUENCE</scope>
    <source>
        <strain evidence="2">SE220</strain>
    </source>
</reference>
<protein>
    <submittedName>
        <fullName evidence="2">META domain-containing protein</fullName>
    </submittedName>
</protein>
<keyword evidence="3" id="KW-1185">Reference proteome</keyword>
<evidence type="ECO:0000313" key="2">
    <source>
        <dbReference type="EMBL" id="MCL6730601.1"/>
    </source>
</evidence>
<sequence>MTEIDSRPTPGGPDFAMQFQATQWHGGFGCNGMSAEYRLAGNVLTIGRTDGQQFVPGRIIATERDCSSTPTGPFEGDAIAILVKPMTVRFSSAHRMTLANDAGSIKLELRR</sequence>
<dbReference type="InterPro" id="IPR005184">
    <property type="entry name" value="DUF306_Meta_HslJ"/>
</dbReference>
<dbReference type="PROSITE" id="PS51257">
    <property type="entry name" value="PROKAR_LIPOPROTEIN"/>
    <property type="match status" value="1"/>
</dbReference>
<comment type="caution">
    <text evidence="2">The sequence shown here is derived from an EMBL/GenBank/DDBJ whole genome shotgun (WGS) entry which is preliminary data.</text>
</comment>
<dbReference type="Gene3D" id="2.40.128.270">
    <property type="match status" value="1"/>
</dbReference>
<dbReference type="EMBL" id="JAMGBE010000003">
    <property type="protein sequence ID" value="MCL6730601.1"/>
    <property type="molecule type" value="Genomic_DNA"/>
</dbReference>
<evidence type="ECO:0000259" key="1">
    <source>
        <dbReference type="Pfam" id="PF03724"/>
    </source>
</evidence>